<organism evidence="1 2">
    <name type="scientific">Streptosporangium pseudovulgare</name>
    <dbReference type="NCBI Taxonomy" id="35765"/>
    <lineage>
        <taxon>Bacteria</taxon>
        <taxon>Bacillati</taxon>
        <taxon>Actinomycetota</taxon>
        <taxon>Actinomycetes</taxon>
        <taxon>Streptosporangiales</taxon>
        <taxon>Streptosporangiaceae</taxon>
        <taxon>Streptosporangium</taxon>
    </lineage>
</organism>
<accession>A0ABQ2RIS0</accession>
<dbReference type="RefSeq" id="WP_189251206.1">
    <property type="nucleotide sequence ID" value="NZ_BMQJ01000037.1"/>
</dbReference>
<keyword evidence="2" id="KW-1185">Reference proteome</keyword>
<evidence type="ECO:0000313" key="2">
    <source>
        <dbReference type="Proteomes" id="UP000611554"/>
    </source>
</evidence>
<reference evidence="2" key="1">
    <citation type="journal article" date="2019" name="Int. J. Syst. Evol. Microbiol.">
        <title>The Global Catalogue of Microorganisms (GCM) 10K type strain sequencing project: providing services to taxonomists for standard genome sequencing and annotation.</title>
        <authorList>
            <consortium name="The Broad Institute Genomics Platform"/>
            <consortium name="The Broad Institute Genome Sequencing Center for Infectious Disease"/>
            <person name="Wu L."/>
            <person name="Ma J."/>
        </authorList>
    </citation>
    <scope>NUCLEOTIDE SEQUENCE [LARGE SCALE GENOMIC DNA]</scope>
    <source>
        <strain evidence="2">JCM 3115</strain>
    </source>
</reference>
<name>A0ABQ2RIS0_9ACTN</name>
<protein>
    <submittedName>
        <fullName evidence="1">Uncharacterized protein</fullName>
    </submittedName>
</protein>
<dbReference type="EMBL" id="BMQJ01000037">
    <property type="protein sequence ID" value="GGQ34504.1"/>
    <property type="molecule type" value="Genomic_DNA"/>
</dbReference>
<comment type="caution">
    <text evidence="1">The sequence shown here is derived from an EMBL/GenBank/DDBJ whole genome shotgun (WGS) entry which is preliminary data.</text>
</comment>
<dbReference type="Proteomes" id="UP000611554">
    <property type="component" value="Unassembled WGS sequence"/>
</dbReference>
<gene>
    <name evidence="1" type="ORF">GCM10010140_75590</name>
</gene>
<evidence type="ECO:0000313" key="1">
    <source>
        <dbReference type="EMBL" id="GGQ34504.1"/>
    </source>
</evidence>
<proteinExistence type="predicted"/>
<sequence>MVLDGRPAAVTGLAFAGGPDCGLALKELSEADTVEDGYGLTVGDH</sequence>